<dbReference type="Proteomes" id="UP001151582">
    <property type="component" value="Unassembled WGS sequence"/>
</dbReference>
<gene>
    <name evidence="2" type="ORF">H4R34_001394</name>
</gene>
<feature type="region of interest" description="Disordered" evidence="1">
    <location>
        <begin position="1"/>
        <end position="20"/>
    </location>
</feature>
<organism evidence="2 3">
    <name type="scientific">Dimargaris verticillata</name>
    <dbReference type="NCBI Taxonomy" id="2761393"/>
    <lineage>
        <taxon>Eukaryota</taxon>
        <taxon>Fungi</taxon>
        <taxon>Fungi incertae sedis</taxon>
        <taxon>Zoopagomycota</taxon>
        <taxon>Kickxellomycotina</taxon>
        <taxon>Dimargaritomycetes</taxon>
        <taxon>Dimargaritales</taxon>
        <taxon>Dimargaritaceae</taxon>
        <taxon>Dimargaris</taxon>
    </lineage>
</organism>
<dbReference type="AlphaFoldDB" id="A0A9W8EF06"/>
<proteinExistence type="predicted"/>
<reference evidence="2" key="1">
    <citation type="submission" date="2022-07" db="EMBL/GenBank/DDBJ databases">
        <title>Phylogenomic reconstructions and comparative analyses of Kickxellomycotina fungi.</title>
        <authorList>
            <person name="Reynolds N.K."/>
            <person name="Stajich J.E."/>
            <person name="Barry K."/>
            <person name="Grigoriev I.V."/>
            <person name="Crous P."/>
            <person name="Smith M.E."/>
        </authorList>
    </citation>
    <scope>NUCLEOTIDE SEQUENCE</scope>
    <source>
        <strain evidence="2">RSA 567</strain>
    </source>
</reference>
<sequence>MQGYSKQDAAQPKAPTPIWPDQDLRILHDIQTYLTHDSTRQKYNNRDRLLKVLGRLFLPSYSLESIKQTLAQLSSDTLPVTLSASEPGSLDELSLKNHRPQRPRMARTRLRPKPYSAHQSAKDRKRALDAALGLDQGPSTLPNSVEE</sequence>
<feature type="region of interest" description="Disordered" evidence="1">
    <location>
        <begin position="84"/>
        <end position="147"/>
    </location>
</feature>
<feature type="compositionally biased region" description="Polar residues" evidence="1">
    <location>
        <begin position="137"/>
        <end position="147"/>
    </location>
</feature>
<feature type="compositionally biased region" description="Basic residues" evidence="1">
    <location>
        <begin position="96"/>
        <end position="112"/>
    </location>
</feature>
<evidence type="ECO:0000256" key="1">
    <source>
        <dbReference type="SAM" id="MobiDB-lite"/>
    </source>
</evidence>
<evidence type="ECO:0000313" key="3">
    <source>
        <dbReference type="Proteomes" id="UP001151582"/>
    </source>
</evidence>
<evidence type="ECO:0000313" key="2">
    <source>
        <dbReference type="EMBL" id="KAJ1983238.1"/>
    </source>
</evidence>
<protein>
    <submittedName>
        <fullName evidence="2">Uncharacterized protein</fullName>
    </submittedName>
</protein>
<dbReference type="EMBL" id="JANBQB010000064">
    <property type="protein sequence ID" value="KAJ1983238.1"/>
    <property type="molecule type" value="Genomic_DNA"/>
</dbReference>
<keyword evidence="3" id="KW-1185">Reference proteome</keyword>
<comment type="caution">
    <text evidence="2">The sequence shown here is derived from an EMBL/GenBank/DDBJ whole genome shotgun (WGS) entry which is preliminary data.</text>
</comment>
<accession>A0A9W8EF06</accession>
<name>A0A9W8EF06_9FUNG</name>